<comment type="caution">
    <text evidence="1">The sequence shown here is derived from an EMBL/GenBank/DDBJ whole genome shotgun (WGS) entry which is preliminary data.</text>
</comment>
<dbReference type="EMBL" id="BPLR01017406">
    <property type="protein sequence ID" value="GIY91368.1"/>
    <property type="molecule type" value="Genomic_DNA"/>
</dbReference>
<dbReference type="Proteomes" id="UP001054945">
    <property type="component" value="Unassembled WGS sequence"/>
</dbReference>
<evidence type="ECO:0000313" key="1">
    <source>
        <dbReference type="EMBL" id="GIY91368.1"/>
    </source>
</evidence>
<organism evidence="1 2">
    <name type="scientific">Caerostris extrusa</name>
    <name type="common">Bark spider</name>
    <name type="synonym">Caerostris bankana</name>
    <dbReference type="NCBI Taxonomy" id="172846"/>
    <lineage>
        <taxon>Eukaryota</taxon>
        <taxon>Metazoa</taxon>
        <taxon>Ecdysozoa</taxon>
        <taxon>Arthropoda</taxon>
        <taxon>Chelicerata</taxon>
        <taxon>Arachnida</taxon>
        <taxon>Araneae</taxon>
        <taxon>Araneomorphae</taxon>
        <taxon>Entelegynae</taxon>
        <taxon>Araneoidea</taxon>
        <taxon>Araneidae</taxon>
        <taxon>Caerostris</taxon>
    </lineage>
</organism>
<gene>
    <name evidence="1" type="ORF">CEXT_698471</name>
</gene>
<accession>A0AAV4XC18</accession>
<keyword evidence="2" id="KW-1185">Reference proteome</keyword>
<protein>
    <submittedName>
        <fullName evidence="1">Uncharacterized protein</fullName>
    </submittedName>
</protein>
<reference evidence="1 2" key="1">
    <citation type="submission" date="2021-06" db="EMBL/GenBank/DDBJ databases">
        <title>Caerostris extrusa draft genome.</title>
        <authorList>
            <person name="Kono N."/>
            <person name="Arakawa K."/>
        </authorList>
    </citation>
    <scope>NUCLEOTIDE SEQUENCE [LARGE SCALE GENOMIC DNA]</scope>
</reference>
<evidence type="ECO:0000313" key="2">
    <source>
        <dbReference type="Proteomes" id="UP001054945"/>
    </source>
</evidence>
<sequence>MNHLICSKYPYPYSQAPTETEVPYFSPFRSIFSPPDWLVSIYRNKMSDLAVEKNGFKGNVTDWCDAHRILRWLSNWVKNFTQKSWGFSVFPPFSYFLGFMRND</sequence>
<name>A0AAV4XC18_CAEEX</name>
<proteinExistence type="predicted"/>
<dbReference type="AlphaFoldDB" id="A0AAV4XC18"/>